<accession>A0ABR7CYE0</accession>
<dbReference type="HAMAP" id="MF_00360">
    <property type="entry name" value="Ribosomal_bS6"/>
    <property type="match status" value="1"/>
</dbReference>
<keyword evidence="6" id="KW-0699">rRNA-binding</keyword>
<dbReference type="Pfam" id="PF01250">
    <property type="entry name" value="Ribosomal_S6"/>
    <property type="match status" value="1"/>
</dbReference>
<evidence type="ECO:0000256" key="4">
    <source>
        <dbReference type="ARBA" id="ARBA00035104"/>
    </source>
</evidence>
<evidence type="ECO:0000256" key="6">
    <source>
        <dbReference type="HAMAP-Rule" id="MF_00360"/>
    </source>
</evidence>
<evidence type="ECO:0000256" key="1">
    <source>
        <dbReference type="ARBA" id="ARBA00009512"/>
    </source>
</evidence>
<dbReference type="EMBL" id="JACOOH010000002">
    <property type="protein sequence ID" value="MBC5620696.1"/>
    <property type="molecule type" value="Genomic_DNA"/>
</dbReference>
<dbReference type="Gene3D" id="3.30.70.60">
    <property type="match status" value="1"/>
</dbReference>
<sequence>MLNHYETVFITTPVLSEIQVKEAVEKFKAVITENGGNIEHEEAWGLRKLAYPIQKKTTGFYHLFQFEGEGTLVDKLETSYRRDEKVIRFLTFRLDKYAYEYALKRRAKNQVKQEEK</sequence>
<dbReference type="PANTHER" id="PTHR21011">
    <property type="entry name" value="MITOCHONDRIAL 28S RIBOSOMAL PROTEIN S6"/>
    <property type="match status" value="1"/>
</dbReference>
<organism evidence="7 8">
    <name type="scientific">Butyricimonas hominis</name>
    <dbReference type="NCBI Taxonomy" id="2763032"/>
    <lineage>
        <taxon>Bacteria</taxon>
        <taxon>Pseudomonadati</taxon>
        <taxon>Bacteroidota</taxon>
        <taxon>Bacteroidia</taxon>
        <taxon>Bacteroidales</taxon>
        <taxon>Odoribacteraceae</taxon>
        <taxon>Butyricimonas</taxon>
    </lineage>
</organism>
<dbReference type="GO" id="GO:0005840">
    <property type="term" value="C:ribosome"/>
    <property type="evidence" value="ECO:0007669"/>
    <property type="project" value="UniProtKB-KW"/>
</dbReference>
<evidence type="ECO:0000313" key="7">
    <source>
        <dbReference type="EMBL" id="MBC5620696.1"/>
    </source>
</evidence>
<comment type="similarity">
    <text evidence="1 6">Belongs to the bacterial ribosomal protein bS6 family.</text>
</comment>
<dbReference type="InterPro" id="IPR035980">
    <property type="entry name" value="Ribosomal_bS6_sf"/>
</dbReference>
<evidence type="ECO:0000256" key="2">
    <source>
        <dbReference type="ARBA" id="ARBA00022980"/>
    </source>
</evidence>
<evidence type="ECO:0000256" key="5">
    <source>
        <dbReference type="ARBA" id="ARBA00035294"/>
    </source>
</evidence>
<dbReference type="InterPro" id="IPR014717">
    <property type="entry name" value="Transl_elong_EF1B/ribsomal_bS6"/>
</dbReference>
<comment type="function">
    <text evidence="4 6">Binds together with bS18 to 16S ribosomal RNA.</text>
</comment>
<dbReference type="CDD" id="cd00473">
    <property type="entry name" value="bS6"/>
    <property type="match status" value="1"/>
</dbReference>
<name>A0ABR7CYE0_9BACT</name>
<keyword evidence="2 6" id="KW-0689">Ribosomal protein</keyword>
<evidence type="ECO:0000313" key="8">
    <source>
        <dbReference type="Proteomes" id="UP000646484"/>
    </source>
</evidence>
<evidence type="ECO:0000256" key="3">
    <source>
        <dbReference type="ARBA" id="ARBA00023274"/>
    </source>
</evidence>
<keyword evidence="3 6" id="KW-0687">Ribonucleoprotein</keyword>
<keyword evidence="8" id="KW-1185">Reference proteome</keyword>
<dbReference type="InterPro" id="IPR020814">
    <property type="entry name" value="Ribosomal_S6_plastid/chlpt"/>
</dbReference>
<protein>
    <recommendedName>
        <fullName evidence="5 6">Small ribosomal subunit protein bS6</fullName>
    </recommendedName>
</protein>
<proteinExistence type="inferred from homology"/>
<dbReference type="SUPFAM" id="SSF54995">
    <property type="entry name" value="Ribosomal protein S6"/>
    <property type="match status" value="1"/>
</dbReference>
<dbReference type="Proteomes" id="UP000646484">
    <property type="component" value="Unassembled WGS sequence"/>
</dbReference>
<reference evidence="7 8" key="1">
    <citation type="submission" date="2020-08" db="EMBL/GenBank/DDBJ databases">
        <title>Genome public.</title>
        <authorList>
            <person name="Liu C."/>
            <person name="Sun Q."/>
        </authorList>
    </citation>
    <scope>NUCLEOTIDE SEQUENCE [LARGE SCALE GENOMIC DNA]</scope>
    <source>
        <strain evidence="7 8">NSJ-56</strain>
    </source>
</reference>
<dbReference type="InterPro" id="IPR000529">
    <property type="entry name" value="Ribosomal_bS6"/>
</dbReference>
<keyword evidence="6" id="KW-0694">RNA-binding</keyword>
<dbReference type="PANTHER" id="PTHR21011:SF1">
    <property type="entry name" value="SMALL RIBOSOMAL SUBUNIT PROTEIN BS6M"/>
    <property type="match status" value="1"/>
</dbReference>
<comment type="caution">
    <text evidence="7">The sequence shown here is derived from an EMBL/GenBank/DDBJ whole genome shotgun (WGS) entry which is preliminary data.</text>
</comment>
<gene>
    <name evidence="6" type="primary">rpsF</name>
    <name evidence="7" type="ORF">H8S64_06255</name>
</gene>
<dbReference type="NCBIfam" id="TIGR00166">
    <property type="entry name" value="S6"/>
    <property type="match status" value="1"/>
</dbReference>